<evidence type="ECO:0000313" key="2">
    <source>
        <dbReference type="EMBL" id="SET53121.1"/>
    </source>
</evidence>
<feature type="domain" description="Putative Se/S carrier protein-like" evidence="1">
    <location>
        <begin position="8"/>
        <end position="72"/>
    </location>
</feature>
<evidence type="ECO:0000313" key="3">
    <source>
        <dbReference type="Proteomes" id="UP000198970"/>
    </source>
</evidence>
<dbReference type="InterPro" id="IPR021778">
    <property type="entry name" value="Se/S_carrier-like"/>
</dbReference>
<reference evidence="2 3" key="1">
    <citation type="submission" date="2016-10" db="EMBL/GenBank/DDBJ databases">
        <authorList>
            <person name="Varghese N."/>
            <person name="Submissions S."/>
        </authorList>
    </citation>
    <scope>NUCLEOTIDE SEQUENCE [LARGE SCALE GENOMIC DNA]</scope>
    <source>
        <strain evidence="2 3">ATCC 19403</strain>
    </source>
</reference>
<dbReference type="Proteomes" id="UP000198970">
    <property type="component" value="Chromosome I"/>
</dbReference>
<protein>
    <recommendedName>
        <fullName evidence="1">Putative Se/S carrier protein-like domain-containing protein</fullName>
    </recommendedName>
</protein>
<dbReference type="RefSeq" id="WP_100041312.1">
    <property type="nucleotide sequence ID" value="NZ_LT630003.1"/>
</dbReference>
<gene>
    <name evidence="2" type="ORF">SAMN02745906_0232</name>
</gene>
<accession>A0ABY1C1L3</accession>
<dbReference type="EMBL" id="LT630003">
    <property type="protein sequence ID" value="SET53121.1"/>
    <property type="molecule type" value="Genomic_DNA"/>
</dbReference>
<sequence>MRKKEQKIVITFRTTAEAIAMESQCQKEGIPGRLIPVPRQISSGCGLSWAMPVNWDGEIEKWMEMRGLRYEKYGEYLI</sequence>
<keyword evidence="3" id="KW-1185">Reference proteome</keyword>
<name>A0ABY1C1L3_9FIRM</name>
<dbReference type="Pfam" id="PF11823">
    <property type="entry name" value="Se_S_carrier"/>
    <property type="match status" value="1"/>
</dbReference>
<evidence type="ECO:0000259" key="1">
    <source>
        <dbReference type="Pfam" id="PF11823"/>
    </source>
</evidence>
<organism evidence="2 3">
    <name type="scientific">Lacrimispora sphenoides JCM 1415</name>
    <dbReference type="NCBI Taxonomy" id="1297793"/>
    <lineage>
        <taxon>Bacteria</taxon>
        <taxon>Bacillati</taxon>
        <taxon>Bacillota</taxon>
        <taxon>Clostridia</taxon>
        <taxon>Lachnospirales</taxon>
        <taxon>Lachnospiraceae</taxon>
        <taxon>Lacrimispora</taxon>
    </lineage>
</organism>
<proteinExistence type="predicted"/>